<dbReference type="PROSITE" id="PS50887">
    <property type="entry name" value="GGDEF"/>
    <property type="match status" value="1"/>
</dbReference>
<dbReference type="InterPro" id="IPR001633">
    <property type="entry name" value="EAL_dom"/>
</dbReference>
<dbReference type="EMBL" id="JACYFC010000001">
    <property type="protein sequence ID" value="MBD5769514.1"/>
    <property type="molecule type" value="Genomic_DNA"/>
</dbReference>
<feature type="domain" description="GGDEF" evidence="3">
    <location>
        <begin position="256"/>
        <end position="390"/>
    </location>
</feature>
<organism evidence="4 5">
    <name type="scientific">Marinomonas colpomeniae</name>
    <dbReference type="NCBI Taxonomy" id="2774408"/>
    <lineage>
        <taxon>Bacteria</taxon>
        <taxon>Pseudomonadati</taxon>
        <taxon>Pseudomonadota</taxon>
        <taxon>Gammaproteobacteria</taxon>
        <taxon>Oceanospirillales</taxon>
        <taxon>Oceanospirillaceae</taxon>
        <taxon>Marinomonas</taxon>
    </lineage>
</organism>
<dbReference type="CDD" id="cd01948">
    <property type="entry name" value="EAL"/>
    <property type="match status" value="1"/>
</dbReference>
<protein>
    <submittedName>
        <fullName evidence="4">EAL domain-containing protein</fullName>
    </submittedName>
</protein>
<dbReference type="SUPFAM" id="SSF141868">
    <property type="entry name" value="EAL domain-like"/>
    <property type="match status" value="1"/>
</dbReference>
<dbReference type="CDD" id="cd01949">
    <property type="entry name" value="GGDEF"/>
    <property type="match status" value="1"/>
</dbReference>
<name>A0ABR8NTZ5_9GAMM</name>
<keyword evidence="5" id="KW-1185">Reference proteome</keyword>
<evidence type="ECO:0000259" key="3">
    <source>
        <dbReference type="PROSITE" id="PS50887"/>
    </source>
</evidence>
<gene>
    <name evidence="4" type="ORF">IF202_00480</name>
</gene>
<feature type="transmembrane region" description="Helical" evidence="1">
    <location>
        <begin position="12"/>
        <end position="35"/>
    </location>
</feature>
<dbReference type="PROSITE" id="PS50883">
    <property type="entry name" value="EAL"/>
    <property type="match status" value="1"/>
</dbReference>
<evidence type="ECO:0000313" key="4">
    <source>
        <dbReference type="EMBL" id="MBD5769514.1"/>
    </source>
</evidence>
<dbReference type="NCBIfam" id="TIGR00254">
    <property type="entry name" value="GGDEF"/>
    <property type="match status" value="1"/>
</dbReference>
<dbReference type="Pfam" id="PF00990">
    <property type="entry name" value="GGDEF"/>
    <property type="match status" value="1"/>
</dbReference>
<dbReference type="RefSeq" id="WP_191592916.1">
    <property type="nucleotide sequence ID" value="NZ_JACYFC010000001.1"/>
</dbReference>
<keyword evidence="1" id="KW-0472">Membrane</keyword>
<dbReference type="Pfam" id="PF00563">
    <property type="entry name" value="EAL"/>
    <property type="match status" value="1"/>
</dbReference>
<dbReference type="Proteomes" id="UP000604161">
    <property type="component" value="Unassembled WGS sequence"/>
</dbReference>
<dbReference type="Gene3D" id="3.20.20.450">
    <property type="entry name" value="EAL domain"/>
    <property type="match status" value="1"/>
</dbReference>
<dbReference type="SUPFAM" id="SSF55073">
    <property type="entry name" value="Nucleotide cyclase"/>
    <property type="match status" value="1"/>
</dbReference>
<dbReference type="InterPro" id="IPR000160">
    <property type="entry name" value="GGDEF_dom"/>
</dbReference>
<dbReference type="InterPro" id="IPR050706">
    <property type="entry name" value="Cyclic-di-GMP_PDE-like"/>
</dbReference>
<reference evidence="4 5" key="1">
    <citation type="submission" date="2020-09" db="EMBL/GenBank/DDBJ databases">
        <title>Marinomonas sp. nov., isolated from the cysticercosis algae of Qingdao, China.</title>
        <authorList>
            <person name="Sun X."/>
        </authorList>
    </citation>
    <scope>NUCLEOTIDE SEQUENCE [LARGE SCALE GENOMIC DNA]</scope>
    <source>
        <strain evidence="4 5">SM2066</strain>
    </source>
</reference>
<keyword evidence="1" id="KW-0812">Transmembrane</keyword>
<dbReference type="Gene3D" id="3.30.70.270">
    <property type="match status" value="1"/>
</dbReference>
<dbReference type="InterPro" id="IPR035919">
    <property type="entry name" value="EAL_sf"/>
</dbReference>
<dbReference type="InterPro" id="IPR029787">
    <property type="entry name" value="Nucleotide_cyclase"/>
</dbReference>
<dbReference type="InterPro" id="IPR043128">
    <property type="entry name" value="Rev_trsase/Diguanyl_cyclase"/>
</dbReference>
<comment type="caution">
    <text evidence="4">The sequence shown here is derived from an EMBL/GenBank/DDBJ whole genome shotgun (WGS) entry which is preliminary data.</text>
</comment>
<accession>A0ABR8NTZ5</accession>
<feature type="transmembrane region" description="Helical" evidence="1">
    <location>
        <begin position="177"/>
        <end position="199"/>
    </location>
</feature>
<dbReference type="PANTHER" id="PTHR33121">
    <property type="entry name" value="CYCLIC DI-GMP PHOSPHODIESTERASE PDEF"/>
    <property type="match status" value="1"/>
</dbReference>
<dbReference type="PANTHER" id="PTHR33121:SF70">
    <property type="entry name" value="SIGNALING PROTEIN YKOW"/>
    <property type="match status" value="1"/>
</dbReference>
<feature type="domain" description="EAL" evidence="2">
    <location>
        <begin position="396"/>
        <end position="649"/>
    </location>
</feature>
<proteinExistence type="predicted"/>
<dbReference type="SMART" id="SM00052">
    <property type="entry name" value="EAL"/>
    <property type="match status" value="1"/>
</dbReference>
<evidence type="ECO:0000259" key="2">
    <source>
        <dbReference type="PROSITE" id="PS50883"/>
    </source>
</evidence>
<sequence length="654" mass="74023">MPPLLELQRDKFFRFRLMIICFGVAFLVSAIYVIVSYRLATDLGIKAEQVSLHRQTMLLHAELVEADNDPQERLTELVELIYLNDHIGVQKLYIEAYGKDFDWSLTHNITPQQTSTLKNRMENKVTQHHHSAMASGTDTLDGELFLWQVVEGQDYKIITIEVAESLNVALNLVAKRLSITSIIVFWIAAWMAILLSSWMSRRVQSKNNALAKLATYDQLTGLPNRLYLIDMMQKNMPETPKSDRLTFKKSSLKKEVQGCLFVIDLDKFKEVNDAFGHSAGDELLRKVSRRLSVTLGEQYTLARIGGDEFIVWANDIEIKQATNLAKELVAVCNEPVMINQLAVNTGASIGVSHYPTHATDIESLILCADIAMYEAKQARTGWGLFNVRDTEINRQRLRLRADLSEALLEQKIHLYYQPKVMLHTGKIIGVEALARWHHPTDGVLYPGSFIDIIEQSGRVQEFGRYVVRTAIMQLAEWQRQGAFTPIAINLSPYNLLDLGLLNFTLQLLDDFNVSPDMLEIELVESSTSINIEQISYRINKFKEAGIKLAIDDFGTGMSSLSYISNLNVDLIKIDRSFIDGVDKDPKKQAIIFTAVTLAQSFDTKLLAEGIETKAQADLLMQMGCRYGQGYYYAKPMQAKQMKNILLTKAVLPIK</sequence>
<keyword evidence="1" id="KW-1133">Transmembrane helix</keyword>
<dbReference type="SMART" id="SM00267">
    <property type="entry name" value="GGDEF"/>
    <property type="match status" value="1"/>
</dbReference>
<evidence type="ECO:0000256" key="1">
    <source>
        <dbReference type="SAM" id="Phobius"/>
    </source>
</evidence>
<evidence type="ECO:0000313" key="5">
    <source>
        <dbReference type="Proteomes" id="UP000604161"/>
    </source>
</evidence>